<keyword evidence="2" id="KW-1185">Reference proteome</keyword>
<dbReference type="Proteomes" id="UP001246858">
    <property type="component" value="Unassembled WGS sequence"/>
</dbReference>
<organism evidence="1 2">
    <name type="scientific">Pedobacter africanus</name>
    <dbReference type="NCBI Taxonomy" id="151894"/>
    <lineage>
        <taxon>Bacteria</taxon>
        <taxon>Pseudomonadati</taxon>
        <taxon>Bacteroidota</taxon>
        <taxon>Sphingobacteriia</taxon>
        <taxon>Sphingobacteriales</taxon>
        <taxon>Sphingobacteriaceae</taxon>
        <taxon>Pedobacter</taxon>
    </lineage>
</organism>
<evidence type="ECO:0000313" key="2">
    <source>
        <dbReference type="Proteomes" id="UP001246858"/>
    </source>
</evidence>
<comment type="caution">
    <text evidence="1">The sequence shown here is derived from an EMBL/GenBank/DDBJ whole genome shotgun (WGS) entry which is preliminary data.</text>
</comment>
<evidence type="ECO:0000313" key="1">
    <source>
        <dbReference type="EMBL" id="MDR6783781.1"/>
    </source>
</evidence>
<accession>A0ACC6KXH9</accession>
<dbReference type="EMBL" id="JAVDTF010000002">
    <property type="protein sequence ID" value="MDR6783781.1"/>
    <property type="molecule type" value="Genomic_DNA"/>
</dbReference>
<protein>
    <submittedName>
        <fullName evidence="1">Ferric-dicitrate binding protein FerR (Iron transport regulator)</fullName>
    </submittedName>
</protein>
<name>A0ACC6KXH9_9SPHI</name>
<reference evidence="1" key="1">
    <citation type="submission" date="2023-07" db="EMBL/GenBank/DDBJ databases">
        <title>Sorghum-associated microbial communities from plants grown in Nebraska, USA.</title>
        <authorList>
            <person name="Schachtman D."/>
        </authorList>
    </citation>
    <scope>NUCLEOTIDE SEQUENCE</scope>
    <source>
        <strain evidence="1">2697</strain>
    </source>
</reference>
<proteinExistence type="predicted"/>
<gene>
    <name evidence="1" type="ORF">J2X78_002346</name>
</gene>
<sequence>MDRENIKHLLSKFKAGTASEEEKAFLELWYAQFKDAEGHEYLLADRLADASEIWANLPVYNEQKKTVKLWRRIAAAAAIIITLGAGIYFTQNQKAKVYDNDIAPGGNKATLTLANGNIISLSEVKTGVVIDASKLTYDDGSAVGPLNALDPLSPARRAGRSPEGEGWQTLTTPKGGIYSIILQDGTKVWLNSDSKLEFFSDYRNKLQRIVKLTGEAYFEAAKDKTKPFLVESNGQRVTVLGTHFNISAYRGESIKTTLLEGSVSVRQAAPVRSLSYRGDDGDGAIILKPGQLAINAASNIRVQAADLEKEMAWKNGYFRFNQEGIQDIMRKLSRWYNIEVAYQGNITTEKFTGTVNRDKNISEVLLMLEQTKGVHFKIEGRKVTVIP</sequence>